<organism evidence="1 2">
    <name type="scientific">Salix suchowensis</name>
    <dbReference type="NCBI Taxonomy" id="1278906"/>
    <lineage>
        <taxon>Eukaryota</taxon>
        <taxon>Viridiplantae</taxon>
        <taxon>Streptophyta</taxon>
        <taxon>Embryophyta</taxon>
        <taxon>Tracheophyta</taxon>
        <taxon>Spermatophyta</taxon>
        <taxon>Magnoliopsida</taxon>
        <taxon>eudicotyledons</taxon>
        <taxon>Gunneridae</taxon>
        <taxon>Pentapetalae</taxon>
        <taxon>rosids</taxon>
        <taxon>fabids</taxon>
        <taxon>Malpighiales</taxon>
        <taxon>Salicaceae</taxon>
        <taxon>Saliceae</taxon>
        <taxon>Salix</taxon>
    </lineage>
</organism>
<dbReference type="Proteomes" id="UP001141253">
    <property type="component" value="Chromosome 15W"/>
</dbReference>
<name>A0ABQ9AHU4_9ROSI</name>
<protein>
    <submittedName>
        <fullName evidence="1">Uncharacterized protein</fullName>
    </submittedName>
</protein>
<reference evidence="1" key="2">
    <citation type="journal article" date="2023" name="Int. J. Mol. Sci.">
        <title>De Novo Assembly and Annotation of 11 Diverse Shrub Willow (Salix) Genomes Reveals Novel Gene Organization in Sex-Linked Regions.</title>
        <authorList>
            <person name="Hyden B."/>
            <person name="Feng K."/>
            <person name="Yates T.B."/>
            <person name="Jawdy S."/>
            <person name="Cereghino C."/>
            <person name="Smart L.B."/>
            <person name="Muchero W."/>
        </authorList>
    </citation>
    <scope>NUCLEOTIDE SEQUENCE</scope>
    <source>
        <tissue evidence="1">Shoot tip</tissue>
    </source>
</reference>
<sequence length="51" mass="5971">MKRQTYSHAQMMRHMCSLDMNLALKLLGTVALVCPFQLANCRHQYKLTIFN</sequence>
<accession>A0ABQ9AHU4</accession>
<keyword evidence="2" id="KW-1185">Reference proteome</keyword>
<reference evidence="1" key="1">
    <citation type="submission" date="2022-10" db="EMBL/GenBank/DDBJ databases">
        <authorList>
            <person name="Hyden B.L."/>
            <person name="Feng K."/>
            <person name="Yates T."/>
            <person name="Jawdy S."/>
            <person name="Smart L.B."/>
            <person name="Muchero W."/>
        </authorList>
    </citation>
    <scope>NUCLEOTIDE SEQUENCE</scope>
    <source>
        <tissue evidence="1">Shoot tip</tissue>
    </source>
</reference>
<evidence type="ECO:0000313" key="1">
    <source>
        <dbReference type="EMBL" id="KAJ6340094.1"/>
    </source>
</evidence>
<gene>
    <name evidence="1" type="ORF">OIU77_007944</name>
</gene>
<comment type="caution">
    <text evidence="1">The sequence shown here is derived from an EMBL/GenBank/DDBJ whole genome shotgun (WGS) entry which is preliminary data.</text>
</comment>
<proteinExistence type="predicted"/>
<dbReference type="EMBL" id="JAPFFI010000020">
    <property type="protein sequence ID" value="KAJ6340094.1"/>
    <property type="molecule type" value="Genomic_DNA"/>
</dbReference>
<evidence type="ECO:0000313" key="2">
    <source>
        <dbReference type="Proteomes" id="UP001141253"/>
    </source>
</evidence>